<dbReference type="HOGENOM" id="CLU_089419_0_1_1"/>
<comment type="similarity">
    <text evidence="1">Belongs to the eukaryotic ribosomal protein eL24 family.</text>
</comment>
<dbReference type="PANTHER" id="PTHR10792:SF8">
    <property type="entry name" value="RIBOSOME BIOGENESIS PROTEIN RLP24-RELATED"/>
    <property type="match status" value="1"/>
</dbReference>
<reference evidence="3 4" key="1">
    <citation type="submission" date="2013-05" db="EMBL/GenBank/DDBJ databases">
        <title>Drechslerella stenobrocha genome reveals carnivorous origination and mechanical trapping mechanism of predatory fungi.</title>
        <authorList>
            <person name="Liu X."/>
            <person name="Zhang W."/>
            <person name="Liu K."/>
        </authorList>
    </citation>
    <scope>NUCLEOTIDE SEQUENCE [LARGE SCALE GENOMIC DNA]</scope>
    <source>
        <strain evidence="3 4">248</strain>
    </source>
</reference>
<dbReference type="GO" id="GO:0003735">
    <property type="term" value="F:structural constituent of ribosome"/>
    <property type="evidence" value="ECO:0007669"/>
    <property type="project" value="InterPro"/>
</dbReference>
<dbReference type="GO" id="GO:0030687">
    <property type="term" value="C:preribosome, large subunit precursor"/>
    <property type="evidence" value="ECO:0007669"/>
    <property type="project" value="EnsemblFungi"/>
</dbReference>
<accession>W7I5P3</accession>
<protein>
    <recommendedName>
        <fullName evidence="2">Large ribosomal subunit protein eL24-related N-terminal domain-containing protein</fullName>
    </recommendedName>
</protein>
<dbReference type="Proteomes" id="UP000024837">
    <property type="component" value="Unassembled WGS sequence"/>
</dbReference>
<dbReference type="InterPro" id="IPR000988">
    <property type="entry name" value="Ribosomal_eL24-rel_N"/>
</dbReference>
<feature type="domain" description="Large ribosomal subunit protein eL24-related N-terminal" evidence="2">
    <location>
        <begin position="1"/>
        <end position="24"/>
    </location>
</feature>
<evidence type="ECO:0000313" key="4">
    <source>
        <dbReference type="Proteomes" id="UP000024837"/>
    </source>
</evidence>
<keyword evidence="4" id="KW-1185">Reference proteome</keyword>
<gene>
    <name evidence="3" type="ORF">DRE_01397</name>
</gene>
<evidence type="ECO:0000313" key="3">
    <source>
        <dbReference type="EMBL" id="EWC44045.1"/>
    </source>
</evidence>
<dbReference type="Pfam" id="PF01246">
    <property type="entry name" value="Ribosomal_L24e"/>
    <property type="match status" value="1"/>
</dbReference>
<dbReference type="InterPro" id="IPR056366">
    <property type="entry name" value="Ribosomal_eL24"/>
</dbReference>
<dbReference type="PANTHER" id="PTHR10792">
    <property type="entry name" value="60S RIBOSOMAL PROTEIN L24"/>
    <property type="match status" value="1"/>
</dbReference>
<dbReference type="OrthoDB" id="10262490at2759"/>
<dbReference type="InterPro" id="IPR038630">
    <property type="entry name" value="L24e/L24_sf"/>
</dbReference>
<dbReference type="EMBL" id="KI966448">
    <property type="protein sequence ID" value="EWC44045.1"/>
    <property type="molecule type" value="Genomic_DNA"/>
</dbReference>
<dbReference type="GO" id="GO:1902626">
    <property type="term" value="P:assembly of large subunit precursor of preribosome"/>
    <property type="evidence" value="ECO:0007669"/>
    <property type="project" value="EnsemblFungi"/>
</dbReference>
<dbReference type="GO" id="GO:0051117">
    <property type="term" value="F:ATPase binding"/>
    <property type="evidence" value="ECO:0007669"/>
    <property type="project" value="EnsemblFungi"/>
</dbReference>
<dbReference type="GO" id="GO:0001671">
    <property type="term" value="F:ATPase activator activity"/>
    <property type="evidence" value="ECO:0007669"/>
    <property type="project" value="EnsemblFungi"/>
</dbReference>
<evidence type="ECO:0000256" key="1">
    <source>
        <dbReference type="ARBA" id="ARBA00005647"/>
    </source>
</evidence>
<sequence>MKRNPRKLKWTKAFRKSANKEMIVDSTLSFAARRNIPTRYSRELIATTLKTMQRVSELHEKRERAFYRQRMAGNSAARRAADRKLVEENQHMLPEVRARLSQAGIETAETDESEAISNEDAYAVALPKTGALRKRQRALEQDSMDIE</sequence>
<dbReference type="AlphaFoldDB" id="W7I5P3"/>
<dbReference type="Gene3D" id="2.30.170.20">
    <property type="entry name" value="Ribosomal protein L24e"/>
    <property type="match status" value="1"/>
</dbReference>
<evidence type="ECO:0000259" key="2">
    <source>
        <dbReference type="Pfam" id="PF01246"/>
    </source>
</evidence>
<name>W7I5P3_9PEZI</name>
<proteinExistence type="inferred from homology"/>
<organism evidence="3 4">
    <name type="scientific">Drechslerella stenobrocha 248</name>
    <dbReference type="NCBI Taxonomy" id="1043628"/>
    <lineage>
        <taxon>Eukaryota</taxon>
        <taxon>Fungi</taxon>
        <taxon>Dikarya</taxon>
        <taxon>Ascomycota</taxon>
        <taxon>Pezizomycotina</taxon>
        <taxon>Orbiliomycetes</taxon>
        <taxon>Orbiliales</taxon>
        <taxon>Orbiliaceae</taxon>
        <taxon>Drechslerella</taxon>
    </lineage>
</organism>
<dbReference type="GO" id="GO:0005730">
    <property type="term" value="C:nucleolus"/>
    <property type="evidence" value="ECO:0007669"/>
    <property type="project" value="EnsemblFungi"/>
</dbReference>